<dbReference type="InterPro" id="IPR008334">
    <property type="entry name" value="5'-Nucleotdase_C"/>
</dbReference>
<feature type="domain" description="LTD" evidence="4">
    <location>
        <begin position="27"/>
        <end position="167"/>
    </location>
</feature>
<dbReference type="InterPro" id="IPR006179">
    <property type="entry name" value="5_nucleotidase/apyrase"/>
</dbReference>
<dbReference type="NCBIfam" id="NF033681">
    <property type="entry name" value="ExeM_NucH_DNase"/>
    <property type="match status" value="1"/>
</dbReference>
<dbReference type="CDD" id="cd10283">
    <property type="entry name" value="MnuA_DNase1-like"/>
    <property type="match status" value="1"/>
</dbReference>
<feature type="region of interest" description="Disordered" evidence="2">
    <location>
        <begin position="678"/>
        <end position="698"/>
    </location>
</feature>
<feature type="compositionally biased region" description="Polar residues" evidence="2">
    <location>
        <begin position="174"/>
        <end position="189"/>
    </location>
</feature>
<evidence type="ECO:0000259" key="4">
    <source>
        <dbReference type="PROSITE" id="PS51841"/>
    </source>
</evidence>
<dbReference type="InterPro" id="IPR029052">
    <property type="entry name" value="Metallo-depent_PP-like"/>
</dbReference>
<keyword evidence="1 3" id="KW-0732">Signal</keyword>
<dbReference type="SUPFAM" id="SSF74853">
    <property type="entry name" value="Lamin A/C globular tail domain"/>
    <property type="match status" value="1"/>
</dbReference>
<dbReference type="Gene3D" id="3.90.780.10">
    <property type="entry name" value="5'-Nucleotidase, C-terminal domain"/>
    <property type="match status" value="1"/>
</dbReference>
<dbReference type="Gene3D" id="2.60.40.10">
    <property type="entry name" value="Immunoglobulins"/>
    <property type="match status" value="3"/>
</dbReference>
<sequence length="1794" mass="182869">MRPGNRSLTGGLAALAVVLAGSVVAAAPATAAVSPAAPVVIHEVYGGGGNSGAPILRDFVELYNVSDQAVDLTGWSVQYGSSTGTVGGSGLVTVLSGTIQPHDYFLVGQATGAGSQDDIETDLNGTIAMGGTAGKVALSSSSTGLGCTSATRCASVASVVDFVGYGTATNDFAGTAPTGNLSATTSASRSAEHANTADNAADFTVGAPTPRKSGADPDPDPTDPPELTIAAIQGTGAASSYVGQTVTTQGVVTAAYPTGGRNGYVIQTAGTGGPLGERTASDGLFVFSSSTDDLVTIGDEVQVTGAISEFNGLTEITVTSAADLTVLDSDATVTPLTGAWPATAAAREAVESMLFQPTGDLTVSNTFSTNQYGEVGLATGTTPLLQWTEVADPQDTAAIQAVKDDNAARGVVLDDGATTNFLGSATNQALVPPYLSLTNPVRVGAAVTFDEPVVVTYVNNAWKLDPTRPLVGPTDGPVTFENTRTAAPRAVGGDVSVASFNVLNYFTTLGAGTSGCVPFNDRSGDPVTVSTGCDPRGAWDPADLARQQDKIVTAINDLDADVVGLLEIENSLVVDGVADEALGTLVDALNAAAGTDKWAFVPSSTELPPAATMDVISNAIIYQPAAVTRVGQSRALGTLSDSGEAFDNAREPLAQAFEPAAGGEPFLVAVNHFKSKGSAGPLPGDADQGDGQGASNASRVAQATALRDWVADIRGDVEAVALVGDFNAYTLEDPLEVLYDAGYTDAASQLAPGEYSYSFSGLSGSLDHVLLNEAALERATGADIWEINAEESIALEYSRYNYHGQLFYAPDEYRSSDHDPVVVGLSAGEQNAGPLDLTFLNINDFHGRIESVTTAGVTSSNTVKFAGTVEKLRAEADGPVAFLSAGDNIGASLFASAVQKDQPTIDVLDALELRASAVGNHEFDQGFTDLTDRVIGPDGDRNAQWDYLGANVYLDGTTTPALDEYTTFDMDGVTVGVIGAVTEETPSLVTPAGIATLDFGDPVEAVNRVAAQLTDGDESNGEADVIVAEYHEGAGAGTPDGATLEEELAEGGAFAEIVTQTSAAVDVIFTGHTHKQYAWDAAVPGVAGKTRPVVQTGSYGEFLGKVVLTYDPESDEVLAHTQENVARVTTADATLVATYPRVAQVKQIVDAAIAYSDVVGREPVGSITADITTAFTGGSYVDGEYVGPGPLPTTGRDDRASESTLGNLVANSLRDTLADDRLGGAQIGVVNPGGLRSDLLYARSGAEATDGVVTYAEANAVLPFANNLWTTTLTGAQLLTLLNQQWQRDSNGNVPSRAYLQLGLSDNVSYTYDATLPEGSRITSVTIDGEPLDLAAGYRVGTFSFLATGGDNFRVFTQGSDTRDSGLLDRDAWIAYLEAHPGLSPDFARHAVATTPLPSEVFAGDAVQFGVSRLDLTSLGSPLNTSLDIRLDGESIGGATVTGGAATVAVQIPAGTTPGAHELTLVAAPSGTTVHVPLTVKAATPTTTVLTMTGNPVVGETQTLRAAVSPEGVAGTVTFVDGRIWLGTVAVRGGEAALDVQLGAGAHELSAVFTPTDGRYAASTGTLTAMIGGSRSTTTLDVQPRSVAFGGQLTARVTVTASGVTPQGVVQIREGQTVLAAATLPVAGTGTGASKGAATGKPKPGPSQSVTVTILLPRTLAVGKHALTAVYGGGGGLQASTSAPVKVTVTKARPTIAVSTPSWTVKKGSSPVVTVTVAGAPGAPVPGGTVTLQVGRSTYVGTLSDGAATFTIRGVTSSVVLRASYLGDAGYTPASTSKQLTVDTKPGGPHPPKR</sequence>
<accession>A0A4Y3KKN3</accession>
<dbReference type="PRINTS" id="PR01607">
    <property type="entry name" value="APYRASEFAMLY"/>
</dbReference>
<dbReference type="InterPro" id="IPR036907">
    <property type="entry name" value="5'-Nucleotdase_C_sf"/>
</dbReference>
<dbReference type="Pfam" id="PF00149">
    <property type="entry name" value="Metallophos"/>
    <property type="match status" value="1"/>
</dbReference>
<feature type="chain" id="PRO_5038776507" evidence="3">
    <location>
        <begin position="32"/>
        <end position="1794"/>
    </location>
</feature>
<keyword evidence="6" id="KW-1185">Reference proteome</keyword>
<dbReference type="PROSITE" id="PS51841">
    <property type="entry name" value="LTD"/>
    <property type="match status" value="1"/>
</dbReference>
<dbReference type="InterPro" id="IPR047971">
    <property type="entry name" value="ExeM-like"/>
</dbReference>
<dbReference type="SUPFAM" id="SSF55816">
    <property type="entry name" value="5'-nucleotidase (syn. UDP-sugar hydrolase), C-terminal domain"/>
    <property type="match status" value="1"/>
</dbReference>
<dbReference type="InterPro" id="IPR004843">
    <property type="entry name" value="Calcineurin-like_PHP"/>
</dbReference>
<dbReference type="Gene3D" id="3.60.10.10">
    <property type="entry name" value="Endonuclease/exonuclease/phosphatase"/>
    <property type="match status" value="1"/>
</dbReference>
<dbReference type="GO" id="GO:0009166">
    <property type="term" value="P:nucleotide catabolic process"/>
    <property type="evidence" value="ECO:0007669"/>
    <property type="project" value="InterPro"/>
</dbReference>
<protein>
    <submittedName>
        <fullName evidence="5">Multifunctional nuclease/2',3'-cyclic-nucleotide 2'-phosphodiesterase/5'-nucleotidase/3'-nucleotidase</fullName>
    </submittedName>
</protein>
<evidence type="ECO:0000256" key="3">
    <source>
        <dbReference type="SAM" id="SignalP"/>
    </source>
</evidence>
<dbReference type="RefSeq" id="WP_141369584.1">
    <property type="nucleotide sequence ID" value="NZ_BJLQ01000009.1"/>
</dbReference>
<dbReference type="OrthoDB" id="1016457at2"/>
<dbReference type="Pfam" id="PF02872">
    <property type="entry name" value="5_nucleotid_C"/>
    <property type="match status" value="1"/>
</dbReference>
<feature type="region of interest" description="Disordered" evidence="2">
    <location>
        <begin position="1775"/>
        <end position="1794"/>
    </location>
</feature>
<dbReference type="InterPro" id="IPR036691">
    <property type="entry name" value="Endo/exonu/phosph_ase_sf"/>
</dbReference>
<dbReference type="EMBL" id="BJLQ01000009">
    <property type="protein sequence ID" value="GEA83924.1"/>
    <property type="molecule type" value="Genomic_DNA"/>
</dbReference>
<evidence type="ECO:0000313" key="6">
    <source>
        <dbReference type="Proteomes" id="UP000320461"/>
    </source>
</evidence>
<organism evidence="5 6">
    <name type="scientific">Cellulomonas gelida</name>
    <dbReference type="NCBI Taxonomy" id="1712"/>
    <lineage>
        <taxon>Bacteria</taxon>
        <taxon>Bacillati</taxon>
        <taxon>Actinomycetota</taxon>
        <taxon>Actinomycetes</taxon>
        <taxon>Micrococcales</taxon>
        <taxon>Cellulomonadaceae</taxon>
        <taxon>Cellulomonas</taxon>
    </lineage>
</organism>
<name>A0A4Y3KKN3_9CELL</name>
<dbReference type="Pfam" id="PF00932">
    <property type="entry name" value="LTD"/>
    <property type="match status" value="1"/>
</dbReference>
<dbReference type="GO" id="GO:0016787">
    <property type="term" value="F:hydrolase activity"/>
    <property type="evidence" value="ECO:0007669"/>
    <property type="project" value="InterPro"/>
</dbReference>
<dbReference type="PANTHER" id="PTHR42834">
    <property type="entry name" value="ENDONUCLEASE/EXONUCLEASE/PHOSPHATASE FAMILY PROTEIN (AFU_ORTHOLOGUE AFUA_3G09210)"/>
    <property type="match status" value="1"/>
</dbReference>
<dbReference type="Gene3D" id="3.60.21.10">
    <property type="match status" value="1"/>
</dbReference>
<dbReference type="InterPro" id="IPR001322">
    <property type="entry name" value="Lamin_tail_dom"/>
</dbReference>
<gene>
    <name evidence="5" type="ORF">CGE01nite_11750</name>
</gene>
<dbReference type="PANTHER" id="PTHR42834:SF1">
    <property type="entry name" value="ENDONUCLEASE_EXONUCLEASE_PHOSPHATASE FAMILY PROTEIN (AFU_ORTHOLOGUE AFUA_3G09210)"/>
    <property type="match status" value="1"/>
</dbReference>
<dbReference type="InterPro" id="IPR036415">
    <property type="entry name" value="Lamin_tail_dom_sf"/>
</dbReference>
<dbReference type="SUPFAM" id="SSF56300">
    <property type="entry name" value="Metallo-dependent phosphatases"/>
    <property type="match status" value="1"/>
</dbReference>
<dbReference type="Proteomes" id="UP000320461">
    <property type="component" value="Unassembled WGS sequence"/>
</dbReference>
<dbReference type="SUPFAM" id="SSF56219">
    <property type="entry name" value="DNase I-like"/>
    <property type="match status" value="1"/>
</dbReference>
<dbReference type="InterPro" id="IPR013783">
    <property type="entry name" value="Ig-like_fold"/>
</dbReference>
<feature type="signal peptide" evidence="3">
    <location>
        <begin position="1"/>
        <end position="31"/>
    </location>
</feature>
<proteinExistence type="predicted"/>
<comment type="caution">
    <text evidence="5">The sequence shown here is derived from an EMBL/GenBank/DDBJ whole genome shotgun (WGS) entry which is preliminary data.</text>
</comment>
<evidence type="ECO:0000256" key="1">
    <source>
        <dbReference type="ARBA" id="ARBA00022729"/>
    </source>
</evidence>
<feature type="region of interest" description="Disordered" evidence="2">
    <location>
        <begin position="174"/>
        <end position="226"/>
    </location>
</feature>
<dbReference type="GO" id="GO:0005975">
    <property type="term" value="P:carbohydrate metabolic process"/>
    <property type="evidence" value="ECO:0007669"/>
    <property type="project" value="UniProtKB-ARBA"/>
</dbReference>
<evidence type="ECO:0000313" key="5">
    <source>
        <dbReference type="EMBL" id="GEA83924.1"/>
    </source>
</evidence>
<dbReference type="InterPro" id="IPR032109">
    <property type="entry name" value="Big_3_5"/>
</dbReference>
<reference evidence="5 6" key="1">
    <citation type="submission" date="2019-06" db="EMBL/GenBank/DDBJ databases">
        <title>Whole genome shotgun sequence of Cellulomonas gelida NBRC 3748.</title>
        <authorList>
            <person name="Hosoyama A."/>
            <person name="Uohara A."/>
            <person name="Ohji S."/>
            <person name="Ichikawa N."/>
        </authorList>
    </citation>
    <scope>NUCLEOTIDE SEQUENCE [LARGE SCALE GENOMIC DNA]</scope>
    <source>
        <strain evidence="5 6">NBRC 3748</strain>
    </source>
</reference>
<dbReference type="CDD" id="cd04486">
    <property type="entry name" value="YhcR_OBF_like"/>
    <property type="match status" value="1"/>
</dbReference>
<evidence type="ECO:0000256" key="2">
    <source>
        <dbReference type="SAM" id="MobiDB-lite"/>
    </source>
</evidence>
<dbReference type="Pfam" id="PF16640">
    <property type="entry name" value="Big_3_5"/>
    <property type="match status" value="1"/>
</dbReference>